<dbReference type="InParanoid" id="A8N4H1"/>
<proteinExistence type="predicted"/>
<feature type="compositionally biased region" description="Basic and acidic residues" evidence="1">
    <location>
        <begin position="1"/>
        <end position="11"/>
    </location>
</feature>
<dbReference type="HOGENOM" id="CLU_1610673_0_0_1"/>
<sequence length="165" mass="17959">MSLTHPTERSPNESISPLARTENRCKPWTVEVASDKGVGIETCAGNSLWFSEETSAGLESRMENGGRRLCLTPPIDERNSTESPSAPPRCEAEYQQQHNASNRHPLLPSGHSLTRSLPLDSKTTEDGFAYEVDDGDAAQQRVTLENLLSPSFNATIVVGVFGCVD</sequence>
<evidence type="ECO:0000313" key="2">
    <source>
        <dbReference type="EMBL" id="EAU92061.2"/>
    </source>
</evidence>
<comment type="caution">
    <text evidence="2">The sequence shown here is derived from an EMBL/GenBank/DDBJ whole genome shotgun (WGS) entry which is preliminary data.</text>
</comment>
<dbReference type="VEuPathDB" id="FungiDB:CC1G_06048"/>
<evidence type="ECO:0000313" key="3">
    <source>
        <dbReference type="Proteomes" id="UP000001861"/>
    </source>
</evidence>
<dbReference type="GeneID" id="6006276"/>
<protein>
    <submittedName>
        <fullName evidence="2">Uncharacterized protein</fullName>
    </submittedName>
</protein>
<name>A8N4H1_COPC7</name>
<accession>A8N4H1</accession>
<organism evidence="2 3">
    <name type="scientific">Coprinopsis cinerea (strain Okayama-7 / 130 / ATCC MYA-4618 / FGSC 9003)</name>
    <name type="common">Inky cap fungus</name>
    <name type="synonym">Hormographiella aspergillata</name>
    <dbReference type="NCBI Taxonomy" id="240176"/>
    <lineage>
        <taxon>Eukaryota</taxon>
        <taxon>Fungi</taxon>
        <taxon>Dikarya</taxon>
        <taxon>Basidiomycota</taxon>
        <taxon>Agaricomycotina</taxon>
        <taxon>Agaricomycetes</taxon>
        <taxon>Agaricomycetidae</taxon>
        <taxon>Agaricales</taxon>
        <taxon>Agaricineae</taxon>
        <taxon>Psathyrellaceae</taxon>
        <taxon>Coprinopsis</taxon>
    </lineage>
</organism>
<feature type="region of interest" description="Disordered" evidence="1">
    <location>
        <begin position="1"/>
        <end position="20"/>
    </location>
</feature>
<dbReference type="Proteomes" id="UP000001861">
    <property type="component" value="Unassembled WGS sequence"/>
</dbReference>
<reference evidence="2 3" key="1">
    <citation type="journal article" date="2010" name="Proc. Natl. Acad. Sci. U.S.A.">
        <title>Insights into evolution of multicellular fungi from the assembled chromosomes of the mushroom Coprinopsis cinerea (Coprinus cinereus).</title>
        <authorList>
            <person name="Stajich J.E."/>
            <person name="Wilke S.K."/>
            <person name="Ahren D."/>
            <person name="Au C.H."/>
            <person name="Birren B.W."/>
            <person name="Borodovsky M."/>
            <person name="Burns C."/>
            <person name="Canback B."/>
            <person name="Casselton L.A."/>
            <person name="Cheng C.K."/>
            <person name="Deng J."/>
            <person name="Dietrich F.S."/>
            <person name="Fargo D.C."/>
            <person name="Farman M.L."/>
            <person name="Gathman A.C."/>
            <person name="Goldberg J."/>
            <person name="Guigo R."/>
            <person name="Hoegger P.J."/>
            <person name="Hooker J.B."/>
            <person name="Huggins A."/>
            <person name="James T.Y."/>
            <person name="Kamada T."/>
            <person name="Kilaru S."/>
            <person name="Kodira C."/>
            <person name="Kues U."/>
            <person name="Kupfer D."/>
            <person name="Kwan H.S."/>
            <person name="Lomsadze A."/>
            <person name="Li W."/>
            <person name="Lilly W.W."/>
            <person name="Ma L.J."/>
            <person name="Mackey A.J."/>
            <person name="Manning G."/>
            <person name="Martin F."/>
            <person name="Muraguchi H."/>
            <person name="Natvig D.O."/>
            <person name="Palmerini H."/>
            <person name="Ramesh M.A."/>
            <person name="Rehmeyer C.J."/>
            <person name="Roe B.A."/>
            <person name="Shenoy N."/>
            <person name="Stanke M."/>
            <person name="Ter-Hovhannisyan V."/>
            <person name="Tunlid A."/>
            <person name="Velagapudi R."/>
            <person name="Vision T.J."/>
            <person name="Zeng Q."/>
            <person name="Zolan M.E."/>
            <person name="Pukkila P.J."/>
        </authorList>
    </citation>
    <scope>NUCLEOTIDE SEQUENCE [LARGE SCALE GENOMIC DNA]</scope>
    <source>
        <strain evidence="3">Okayama-7 / 130 / ATCC MYA-4618 / FGSC 9003</strain>
    </source>
</reference>
<dbReference type="RefSeq" id="XP_001829839.2">
    <property type="nucleotide sequence ID" value="XM_001829787.2"/>
</dbReference>
<dbReference type="KEGG" id="cci:CC1G_06048"/>
<evidence type="ECO:0000256" key="1">
    <source>
        <dbReference type="SAM" id="MobiDB-lite"/>
    </source>
</evidence>
<dbReference type="AlphaFoldDB" id="A8N4H1"/>
<dbReference type="EMBL" id="AACS02000003">
    <property type="protein sequence ID" value="EAU92061.2"/>
    <property type="molecule type" value="Genomic_DNA"/>
</dbReference>
<keyword evidence="3" id="KW-1185">Reference proteome</keyword>
<gene>
    <name evidence="2" type="ORF">CC1G_06048</name>
</gene>
<feature type="region of interest" description="Disordered" evidence="1">
    <location>
        <begin position="59"/>
        <end position="120"/>
    </location>
</feature>